<dbReference type="PROSITE" id="PS00440">
    <property type="entry name" value="ACYLTRANSF_C_2"/>
    <property type="match status" value="1"/>
</dbReference>
<evidence type="ECO:0000256" key="5">
    <source>
        <dbReference type="ARBA" id="ARBA00022679"/>
    </source>
</evidence>
<dbReference type="InterPro" id="IPR032476">
    <property type="entry name" value="CPT_N"/>
</dbReference>
<evidence type="ECO:0000313" key="19">
    <source>
        <dbReference type="Proteomes" id="UP000694427"/>
    </source>
</evidence>
<evidence type="ECO:0000313" key="18">
    <source>
        <dbReference type="Ensembl" id="ENSCCRP00010034374.1"/>
    </source>
</evidence>
<feature type="domain" description="Choline/carnitine acyltransferase" evidence="16">
    <location>
        <begin position="174"/>
        <end position="284"/>
    </location>
</feature>
<dbReference type="InterPro" id="IPR039551">
    <property type="entry name" value="Cho/carn_acyl_trans"/>
</dbReference>
<evidence type="ECO:0000256" key="13">
    <source>
        <dbReference type="PIRSR" id="PIRSR600542-1"/>
    </source>
</evidence>
<dbReference type="GO" id="GO:0016020">
    <property type="term" value="C:membrane"/>
    <property type="evidence" value="ECO:0007669"/>
    <property type="project" value="UniProtKB-SubCell"/>
</dbReference>
<dbReference type="Gene3D" id="3.30.559.70">
    <property type="entry name" value="Choline/Carnitine o-acyltransferase, domain 2"/>
    <property type="match status" value="2"/>
</dbReference>
<dbReference type="InterPro" id="IPR000542">
    <property type="entry name" value="Carn_acyl_trans"/>
</dbReference>
<comment type="catalytic activity">
    <reaction evidence="12">
        <text>4,8-dimethylnonanoyl-CoA + (R)-carnitine = O-4,8-dimethylnonanoyl-(R)-carnitine + CoA</text>
        <dbReference type="Rhea" id="RHEA:44860"/>
        <dbReference type="ChEBI" id="CHEBI:16347"/>
        <dbReference type="ChEBI" id="CHEBI:57287"/>
        <dbReference type="ChEBI" id="CHEBI:77061"/>
        <dbReference type="ChEBI" id="CHEBI:84654"/>
    </reaction>
</comment>
<dbReference type="AlphaFoldDB" id="A0A8C1QEG1"/>
<keyword evidence="11 14" id="KW-0012">Acyltransferase</keyword>
<comment type="similarity">
    <text evidence="3 14">Belongs to the carnitine/choline acetyltransferase family.</text>
</comment>
<evidence type="ECO:0000256" key="11">
    <source>
        <dbReference type="ARBA" id="ARBA00023315"/>
    </source>
</evidence>
<evidence type="ECO:0000256" key="3">
    <source>
        <dbReference type="ARBA" id="ARBA00005232"/>
    </source>
</evidence>
<comment type="pathway">
    <text evidence="2">Lipid metabolism; fatty acid beta-oxidation.</text>
</comment>
<keyword evidence="5 14" id="KW-0808">Transferase</keyword>
<feature type="domain" description="Carnitine O-palmitoyltransferase N-terminal" evidence="17">
    <location>
        <begin position="1"/>
        <end position="47"/>
    </location>
</feature>
<keyword evidence="8 15" id="KW-1133">Transmembrane helix</keyword>
<dbReference type="GO" id="GO:0004095">
    <property type="term" value="F:carnitine O-palmitoyltransferase activity"/>
    <property type="evidence" value="ECO:0007669"/>
    <property type="project" value="TreeGrafter"/>
</dbReference>
<keyword evidence="6 15" id="KW-0812">Transmembrane</keyword>
<dbReference type="GO" id="GO:0009437">
    <property type="term" value="P:carnitine metabolic process"/>
    <property type="evidence" value="ECO:0007669"/>
    <property type="project" value="TreeGrafter"/>
</dbReference>
<dbReference type="Proteomes" id="UP000694427">
    <property type="component" value="Unplaced"/>
</dbReference>
<reference evidence="18" key="2">
    <citation type="submission" date="2025-09" db="UniProtKB">
        <authorList>
            <consortium name="Ensembl"/>
        </authorList>
    </citation>
    <scope>IDENTIFICATION</scope>
</reference>
<feature type="transmembrane region" description="Helical" evidence="15">
    <location>
        <begin position="104"/>
        <end position="126"/>
    </location>
</feature>
<dbReference type="PANTHER" id="PTHR22589">
    <property type="entry name" value="CARNITINE O-ACYLTRANSFERASE"/>
    <property type="match status" value="1"/>
</dbReference>
<sequence length="735" mass="83907">MAEAHQAVAFQFTITPEGIDLHLSYQALSQIYLSGLRSWKKRISRIKNRIIKGVYPASPSSWLFVVIAILATMYMQSDPSMGLIAKIREHLPLSLSLSAQGQTVLSVLLFSTLLWLSLILALRFCLKLLLSYHRWMFELHGRISTKTKVWATLVRLLSSRKPLLYSYQTSLPHLPVPSIKDTLERYLESVKPLLDVDGFQRMTRLAAEFEKSLGNRLQKYLKLKALWATNYVSDWWEEYVYLRSRSPIMVNSNYYGMDFLYVTPTSTQAARAGNTITALFLYRRCVFFEFVAVYHRGRYFRLWVYRAGRLLSPREIQYQIQRILDDPSPPSPGEDKLGALTAGNRTPWAQMRKQFFSSGVNKRSLDCIEKAAFFVTLDDQEEGMMGENPSVNLDRYAKSLLHGKCYDRWFDKSFSVVVYKNGKNGLNAEHSWADAPIVAHLWEFTLATDAFHLGYTADGNCKGEIEHSLPPPQRLSWDIPLQMQVSESLAVAQALADDVDCHVFPFREFGKGRIKKMKLSPDSFVQLALQLAYYRDRGTFCLTYEASMTRLFREGRTETVRSSSNESCAFVLALEAGEDREHCHKLLRKAAEKHQNLYRLAMTGSGIDRHLFCLYVVSKYLGVESPFLKEVLSEPWRLSTSQTPVQQMELFDLVNHPEFISLGGGFGPVADDGYGVSYIIMGEEMINFHVSCKHSCTETDSHKFGSQISQAMMDLMTLLNPDFKEATKANPDKQS</sequence>
<name>A0A8C1QEG1_CYPCA</name>
<dbReference type="UniPathway" id="UPA00659"/>
<dbReference type="Gene3D" id="3.30.559.10">
    <property type="entry name" value="Chloramphenicol acetyltransferase-like domain"/>
    <property type="match status" value="1"/>
</dbReference>
<dbReference type="InterPro" id="IPR042231">
    <property type="entry name" value="Cho/carn_acyl_trans_2"/>
</dbReference>
<keyword evidence="4" id="KW-0813">Transport</keyword>
<evidence type="ECO:0000256" key="15">
    <source>
        <dbReference type="SAM" id="Phobius"/>
    </source>
</evidence>
<evidence type="ECO:0000256" key="4">
    <source>
        <dbReference type="ARBA" id="ARBA00022448"/>
    </source>
</evidence>
<dbReference type="Pfam" id="PF16484">
    <property type="entry name" value="CPT_N"/>
    <property type="match status" value="1"/>
</dbReference>
<dbReference type="PANTHER" id="PTHR22589:SF105">
    <property type="entry name" value="CARNITINE O-PALMITOYLTRANSFERASE"/>
    <property type="match status" value="1"/>
</dbReference>
<feature type="transmembrane region" description="Helical" evidence="15">
    <location>
        <begin position="50"/>
        <end position="74"/>
    </location>
</feature>
<evidence type="ECO:0000256" key="8">
    <source>
        <dbReference type="ARBA" id="ARBA00022989"/>
    </source>
</evidence>
<evidence type="ECO:0000256" key="12">
    <source>
        <dbReference type="ARBA" id="ARBA00048999"/>
    </source>
</evidence>
<feature type="active site" description="Proton acceptor" evidence="13">
    <location>
        <position position="430"/>
    </location>
</feature>
<evidence type="ECO:0000256" key="6">
    <source>
        <dbReference type="ARBA" id="ARBA00022692"/>
    </source>
</evidence>
<keyword evidence="9" id="KW-0443">Lipid metabolism</keyword>
<protein>
    <submittedName>
        <fullName evidence="18">Carnitine palmitoyltransferase 1Cb</fullName>
    </submittedName>
</protein>
<dbReference type="PROSITE" id="PS00439">
    <property type="entry name" value="ACYLTRANSF_C_1"/>
    <property type="match status" value="1"/>
</dbReference>
<evidence type="ECO:0000256" key="2">
    <source>
        <dbReference type="ARBA" id="ARBA00005005"/>
    </source>
</evidence>
<proteinExistence type="inferred from homology"/>
<evidence type="ECO:0000259" key="16">
    <source>
        <dbReference type="Pfam" id="PF00755"/>
    </source>
</evidence>
<evidence type="ECO:0000259" key="17">
    <source>
        <dbReference type="Pfam" id="PF16484"/>
    </source>
</evidence>
<keyword evidence="7" id="KW-0276">Fatty acid metabolism</keyword>
<evidence type="ECO:0000256" key="14">
    <source>
        <dbReference type="RuleBase" id="RU003801"/>
    </source>
</evidence>
<dbReference type="Pfam" id="PF00755">
    <property type="entry name" value="Carn_acyltransf"/>
    <property type="match status" value="2"/>
</dbReference>
<evidence type="ECO:0000256" key="7">
    <source>
        <dbReference type="ARBA" id="ARBA00022832"/>
    </source>
</evidence>
<comment type="subcellular location">
    <subcellularLocation>
        <location evidence="1">Membrane</location>
        <topology evidence="1">Multi-pass membrane protein</topology>
    </subcellularLocation>
</comment>
<dbReference type="Gene3D" id="6.10.250.1760">
    <property type="match status" value="1"/>
</dbReference>
<dbReference type="Ensembl" id="ENSCCRT00010037713.1">
    <property type="protein sequence ID" value="ENSCCRP00010034374.1"/>
    <property type="gene ID" value="ENSCCRG00010014503.1"/>
</dbReference>
<dbReference type="InterPro" id="IPR023213">
    <property type="entry name" value="CAT-like_dom_sf"/>
</dbReference>
<feature type="domain" description="Choline/carnitine acyltransferase" evidence="16">
    <location>
        <begin position="290"/>
        <end position="709"/>
    </location>
</feature>
<evidence type="ECO:0000256" key="10">
    <source>
        <dbReference type="ARBA" id="ARBA00023136"/>
    </source>
</evidence>
<keyword evidence="19" id="KW-1185">Reference proteome</keyword>
<dbReference type="FunFam" id="3.30.559.10:FF:000002">
    <property type="entry name" value="carnitine O-palmitoyltransferase 1, liver isoform"/>
    <property type="match status" value="1"/>
</dbReference>
<evidence type="ECO:0000256" key="1">
    <source>
        <dbReference type="ARBA" id="ARBA00004141"/>
    </source>
</evidence>
<dbReference type="GO" id="GO:0005739">
    <property type="term" value="C:mitochondrion"/>
    <property type="evidence" value="ECO:0007669"/>
    <property type="project" value="TreeGrafter"/>
</dbReference>
<keyword evidence="10 15" id="KW-0472">Membrane</keyword>
<evidence type="ECO:0000256" key="9">
    <source>
        <dbReference type="ARBA" id="ARBA00023098"/>
    </source>
</evidence>
<dbReference type="SUPFAM" id="SSF52777">
    <property type="entry name" value="CoA-dependent acyltransferases"/>
    <property type="match status" value="2"/>
</dbReference>
<dbReference type="Gene3D" id="1.10.275.20">
    <property type="entry name" value="Choline/Carnitine o-acyltransferase"/>
    <property type="match status" value="1"/>
</dbReference>
<reference evidence="18" key="1">
    <citation type="submission" date="2025-08" db="UniProtKB">
        <authorList>
            <consortium name="Ensembl"/>
        </authorList>
    </citation>
    <scope>IDENTIFICATION</scope>
</reference>
<dbReference type="InterPro" id="IPR042572">
    <property type="entry name" value="Carn_acyl_trans_N"/>
</dbReference>
<organism evidence="18 19">
    <name type="scientific">Cyprinus carpio</name>
    <name type="common">Common carp</name>
    <dbReference type="NCBI Taxonomy" id="7962"/>
    <lineage>
        <taxon>Eukaryota</taxon>
        <taxon>Metazoa</taxon>
        <taxon>Chordata</taxon>
        <taxon>Craniata</taxon>
        <taxon>Vertebrata</taxon>
        <taxon>Euteleostomi</taxon>
        <taxon>Actinopterygii</taxon>
        <taxon>Neopterygii</taxon>
        <taxon>Teleostei</taxon>
        <taxon>Ostariophysi</taxon>
        <taxon>Cypriniformes</taxon>
        <taxon>Cyprinidae</taxon>
        <taxon>Cyprininae</taxon>
        <taxon>Cyprinus</taxon>
    </lineage>
</organism>
<dbReference type="GO" id="GO:0006635">
    <property type="term" value="P:fatty acid beta-oxidation"/>
    <property type="evidence" value="ECO:0007669"/>
    <property type="project" value="UniProtKB-UniPathway"/>
</dbReference>
<accession>A0A8C1QEG1</accession>